<keyword evidence="3" id="KW-1185">Reference proteome</keyword>
<keyword evidence="1" id="KW-1133">Transmembrane helix</keyword>
<name>A0A9W8J875_9AGAR</name>
<proteinExistence type="predicted"/>
<protein>
    <submittedName>
        <fullName evidence="2">Uncharacterized protein</fullName>
    </submittedName>
</protein>
<evidence type="ECO:0000313" key="2">
    <source>
        <dbReference type="EMBL" id="KAJ2929927.1"/>
    </source>
</evidence>
<keyword evidence="1" id="KW-0472">Membrane</keyword>
<comment type="caution">
    <text evidence="2">The sequence shown here is derived from an EMBL/GenBank/DDBJ whole genome shotgun (WGS) entry which is preliminary data.</text>
</comment>
<sequence length="80" mass="9035">MNLSMLGTRTEAKTPFRLTQAHPRWLDNVAGVAIKGIGWIFMLVTLNMVLPRLLSPFQQIVNLIVQLIGWAHARSYASPY</sequence>
<dbReference type="Proteomes" id="UP001140091">
    <property type="component" value="Unassembled WGS sequence"/>
</dbReference>
<feature type="transmembrane region" description="Helical" evidence="1">
    <location>
        <begin position="29"/>
        <end position="50"/>
    </location>
</feature>
<accession>A0A9W8J875</accession>
<evidence type="ECO:0000256" key="1">
    <source>
        <dbReference type="SAM" id="Phobius"/>
    </source>
</evidence>
<feature type="non-terminal residue" evidence="2">
    <location>
        <position position="80"/>
    </location>
</feature>
<organism evidence="2 3">
    <name type="scientific">Candolleomyces eurysporus</name>
    <dbReference type="NCBI Taxonomy" id="2828524"/>
    <lineage>
        <taxon>Eukaryota</taxon>
        <taxon>Fungi</taxon>
        <taxon>Dikarya</taxon>
        <taxon>Basidiomycota</taxon>
        <taxon>Agaricomycotina</taxon>
        <taxon>Agaricomycetes</taxon>
        <taxon>Agaricomycetidae</taxon>
        <taxon>Agaricales</taxon>
        <taxon>Agaricineae</taxon>
        <taxon>Psathyrellaceae</taxon>
        <taxon>Candolleomyces</taxon>
    </lineage>
</organism>
<dbReference type="AlphaFoldDB" id="A0A9W8J875"/>
<keyword evidence="1" id="KW-0812">Transmembrane</keyword>
<dbReference type="EMBL" id="JANBPK010000854">
    <property type="protein sequence ID" value="KAJ2929927.1"/>
    <property type="molecule type" value="Genomic_DNA"/>
</dbReference>
<gene>
    <name evidence="2" type="ORF">H1R20_g7189</name>
</gene>
<reference evidence="2" key="1">
    <citation type="submission" date="2022-06" db="EMBL/GenBank/DDBJ databases">
        <title>Genome Sequence of Candolleomyces eurysporus.</title>
        <authorList>
            <person name="Buettner E."/>
        </authorList>
    </citation>
    <scope>NUCLEOTIDE SEQUENCE</scope>
    <source>
        <strain evidence="2">VTCC 930004</strain>
    </source>
</reference>
<evidence type="ECO:0000313" key="3">
    <source>
        <dbReference type="Proteomes" id="UP001140091"/>
    </source>
</evidence>